<keyword evidence="1" id="KW-1133">Transmembrane helix</keyword>
<reference evidence="2" key="2">
    <citation type="submission" date="2020-05" db="UniProtKB">
        <authorList>
            <consortium name="EnsemblMetazoa"/>
        </authorList>
    </citation>
    <scope>IDENTIFICATION</scope>
    <source>
        <strain evidence="2">CM1001059</strain>
    </source>
</reference>
<protein>
    <submittedName>
        <fullName evidence="2">Uncharacterized protein</fullName>
    </submittedName>
</protein>
<dbReference type="InterPro" id="IPR022048">
    <property type="entry name" value="Envelope_fusion-like"/>
</dbReference>
<reference evidence="3" key="1">
    <citation type="submission" date="2014-01" db="EMBL/GenBank/DDBJ databases">
        <title>The Genome Sequence of Anopheles melas CM1001059_A (V2).</title>
        <authorList>
            <consortium name="The Broad Institute Genomics Platform"/>
            <person name="Neafsey D.E."/>
            <person name="Besansky N."/>
            <person name="Howell P."/>
            <person name="Walton C."/>
            <person name="Young S.K."/>
            <person name="Zeng Q."/>
            <person name="Gargeya S."/>
            <person name="Fitzgerald M."/>
            <person name="Haas B."/>
            <person name="Abouelleil A."/>
            <person name="Allen A.W."/>
            <person name="Alvarado L."/>
            <person name="Arachchi H.M."/>
            <person name="Berlin A.M."/>
            <person name="Chapman S.B."/>
            <person name="Gainer-Dewar J."/>
            <person name="Goldberg J."/>
            <person name="Griggs A."/>
            <person name="Gujja S."/>
            <person name="Hansen M."/>
            <person name="Howarth C."/>
            <person name="Imamovic A."/>
            <person name="Ireland A."/>
            <person name="Larimer J."/>
            <person name="McCowan C."/>
            <person name="Murphy C."/>
            <person name="Pearson M."/>
            <person name="Poon T.W."/>
            <person name="Priest M."/>
            <person name="Roberts A."/>
            <person name="Saif S."/>
            <person name="Shea T."/>
            <person name="Sisk P."/>
            <person name="Sykes S."/>
            <person name="Wortman J."/>
            <person name="Nusbaum C."/>
            <person name="Birren B."/>
        </authorList>
    </citation>
    <scope>NUCLEOTIDE SEQUENCE [LARGE SCALE GENOMIC DNA]</scope>
    <source>
        <strain evidence="3">CM1001059</strain>
    </source>
</reference>
<evidence type="ECO:0000313" key="2">
    <source>
        <dbReference type="EnsemblMetazoa" id="AMEC022164-PA"/>
    </source>
</evidence>
<evidence type="ECO:0000313" key="3">
    <source>
        <dbReference type="Proteomes" id="UP000075902"/>
    </source>
</evidence>
<dbReference type="VEuPathDB" id="VectorBase:AMEC022164"/>
<dbReference type="Proteomes" id="UP000075902">
    <property type="component" value="Unassembled WGS sequence"/>
</dbReference>
<keyword evidence="1" id="KW-0472">Membrane</keyword>
<keyword evidence="1" id="KW-0812">Transmembrane</keyword>
<accession>A0A182UKP0</accession>
<feature type="transmembrane region" description="Helical" evidence="1">
    <location>
        <begin position="574"/>
        <end position="595"/>
    </location>
</feature>
<keyword evidence="3" id="KW-1185">Reference proteome</keyword>
<sequence>MKISSESNPASSEVFWNRFRNGNKLWNGFRNQLITSRNQNRIVMYQQFSIISAVICSLLLSQPCSAFPTYHIEENPVSNDPLYTDGVYFEELKTIKVQVSSWTLRANYDIALFVDEIATANATVANLLQACAEMQAKRIGNCDGILNILGLNKELNDFSILLRSFCEKEGGSGGPKRTKRGIFRSWFGLMDDEDRNDIHSKFDKVNQQLTIESSSLRMFYNTTNEALAVLSGNTFQVDPKRPHTIDFTREGQLLLMDILLNKIIAKKNLFMELLQSTTSMGLSDSIISPTQLLAELQKVQKFLPEEFIFPVELKLREMLKLYPLSKVIANVDGCRVVVNIIIPLCNRLLYRTLKGTSVPMLSEDGIMKMYVLDRDIMAYNRTSHTGMVMTFDEYKQCTHLTDFTLCNAHHLMRNLSTTDDCIVATYFNATERDSDCRLTRVLLRNQLWIQLADPNVWIYVMPNFTAITVQYGANRQKSLTLHGVGMLKLLQMCHVRSMDVLLQYVPQLGGTKISAVSDGFSRPVKITREQSLIISGSASDNSRIIPVGKSTEAQLSESARVAGIYREPGRLSPWIIVGIVFGVFLVLLAAMHVFLRQFSIKRRSRMVEADGAPALDSTQQQWIPADNTQLTSVDTSLPR</sequence>
<dbReference type="Pfam" id="PF12259">
    <property type="entry name" value="Baculo_F"/>
    <property type="match status" value="1"/>
</dbReference>
<dbReference type="AlphaFoldDB" id="A0A182UKP0"/>
<proteinExistence type="predicted"/>
<evidence type="ECO:0000256" key="1">
    <source>
        <dbReference type="SAM" id="Phobius"/>
    </source>
</evidence>
<organism evidence="2 3">
    <name type="scientific">Anopheles melas</name>
    <dbReference type="NCBI Taxonomy" id="34690"/>
    <lineage>
        <taxon>Eukaryota</taxon>
        <taxon>Metazoa</taxon>
        <taxon>Ecdysozoa</taxon>
        <taxon>Arthropoda</taxon>
        <taxon>Hexapoda</taxon>
        <taxon>Insecta</taxon>
        <taxon>Pterygota</taxon>
        <taxon>Neoptera</taxon>
        <taxon>Endopterygota</taxon>
        <taxon>Diptera</taxon>
        <taxon>Nematocera</taxon>
        <taxon>Culicoidea</taxon>
        <taxon>Culicidae</taxon>
        <taxon>Anophelinae</taxon>
        <taxon>Anopheles</taxon>
    </lineage>
</organism>
<dbReference type="STRING" id="34690.A0A182UKP0"/>
<name>A0A182UKP0_9DIPT</name>
<dbReference type="EnsemblMetazoa" id="AMEC022164-RA">
    <property type="protein sequence ID" value="AMEC022164-PA"/>
    <property type="gene ID" value="AMEC022164"/>
</dbReference>